<gene>
    <name evidence="1" type="ORF">I553_2328</name>
</gene>
<comment type="caution">
    <text evidence="1">The sequence shown here is derived from an EMBL/GenBank/DDBJ whole genome shotgun (WGS) entry which is preliminary data.</text>
</comment>
<reference evidence="1" key="1">
    <citation type="submission" date="2014-01" db="EMBL/GenBank/DDBJ databases">
        <authorList>
            <person name="Brown-Elliot B."/>
            <person name="Wallace R."/>
            <person name="Lenaerts A."/>
            <person name="Ordway D."/>
            <person name="DeGroote M.A."/>
            <person name="Parker T."/>
            <person name="Sizemore C."/>
            <person name="Tallon L.J."/>
            <person name="Sadzewicz L.K."/>
            <person name="Sengamalay N."/>
            <person name="Fraser C.M."/>
            <person name="Hine E."/>
            <person name="Shefchek K.A."/>
            <person name="Das S.P."/>
            <person name="Tettelin H."/>
        </authorList>
    </citation>
    <scope>NUCLEOTIDE SEQUENCE [LARGE SCALE GENOMIC DNA]</scope>
    <source>
        <strain evidence="1">4042</strain>
    </source>
</reference>
<dbReference type="EMBL" id="JAOB01000052">
    <property type="protein sequence ID" value="EUA32729.1"/>
    <property type="molecule type" value="Genomic_DNA"/>
</dbReference>
<name>X8AMB5_MYCXE</name>
<organism evidence="1">
    <name type="scientific">Mycobacterium xenopi 4042</name>
    <dbReference type="NCBI Taxonomy" id="1299334"/>
    <lineage>
        <taxon>Bacteria</taxon>
        <taxon>Bacillati</taxon>
        <taxon>Actinomycetota</taxon>
        <taxon>Actinomycetes</taxon>
        <taxon>Mycobacteriales</taxon>
        <taxon>Mycobacteriaceae</taxon>
        <taxon>Mycobacterium</taxon>
    </lineage>
</organism>
<dbReference type="PATRIC" id="fig|1299334.3.peg.5547"/>
<protein>
    <submittedName>
        <fullName evidence="1">Uncharacterized protein</fullName>
    </submittedName>
</protein>
<sequence>MIKPAHGFFKIGNDDLAHAQHGLGGRSALFLVYTTDQRQHRFGERELRATVDPAKAAALEHKRVEHHLTGLPGARLGKRLSASIRELGKTEV</sequence>
<dbReference type="AlphaFoldDB" id="X8AMB5"/>
<evidence type="ECO:0000313" key="1">
    <source>
        <dbReference type="EMBL" id="EUA32729.1"/>
    </source>
</evidence>
<proteinExistence type="predicted"/>
<accession>X8AMB5</accession>